<dbReference type="SMART" id="SM00211">
    <property type="entry name" value="TY"/>
    <property type="match status" value="1"/>
</dbReference>
<feature type="transmembrane region" description="Helical" evidence="23">
    <location>
        <begin position="483"/>
        <end position="505"/>
    </location>
</feature>
<keyword evidence="11 23" id="KW-0812">Transmembrane</keyword>
<keyword evidence="15" id="KW-0106">Calcium</keyword>
<keyword evidence="17 23" id="KW-0472">Membrane</keyword>
<evidence type="ECO:0000313" key="26">
    <source>
        <dbReference type="EMBL" id="TSM77429.1"/>
    </source>
</evidence>
<dbReference type="GO" id="GO:0046323">
    <property type="term" value="P:D-glucose import"/>
    <property type="evidence" value="ECO:0007669"/>
    <property type="project" value="TreeGrafter"/>
</dbReference>
<feature type="disulfide bond" evidence="22">
    <location>
        <begin position="98"/>
        <end position="105"/>
    </location>
</feature>
<feature type="transmembrane region" description="Helical" evidence="23">
    <location>
        <begin position="638"/>
        <end position="657"/>
    </location>
</feature>
<feature type="transmembrane region" description="Helical" evidence="23">
    <location>
        <begin position="517"/>
        <end position="539"/>
    </location>
</feature>
<dbReference type="PROSITE" id="PS51162">
    <property type="entry name" value="THYROGLOBULIN_1_2"/>
    <property type="match status" value="1"/>
</dbReference>
<feature type="transmembrane region" description="Helical" evidence="23">
    <location>
        <begin position="333"/>
        <end position="355"/>
    </location>
</feature>
<keyword evidence="8" id="KW-1003">Cell membrane</keyword>
<dbReference type="PANTHER" id="PTHR23503:SF99">
    <property type="entry name" value="SOLUTE CARRIER FAMILY 2, FACILITATED GLUCOSE TRANSPORTER MEMBER 3"/>
    <property type="match status" value="1"/>
</dbReference>
<evidence type="ECO:0000256" key="22">
    <source>
        <dbReference type="PROSITE-ProRule" id="PRU00500"/>
    </source>
</evidence>
<dbReference type="AlphaFoldDB" id="A0A556U575"/>
<keyword evidence="14" id="KW-0677">Repeat</keyword>
<evidence type="ECO:0000256" key="9">
    <source>
        <dbReference type="ARBA" id="ARBA00022525"/>
    </source>
</evidence>
<dbReference type="InterPro" id="IPR011992">
    <property type="entry name" value="EF-hand-dom_pair"/>
</dbReference>
<dbReference type="SUPFAM" id="SSF103473">
    <property type="entry name" value="MFS general substrate transporter"/>
    <property type="match status" value="1"/>
</dbReference>
<comment type="catalytic activity">
    <reaction evidence="1">
        <text>D-fructose(out) = D-fructose(in)</text>
        <dbReference type="Rhea" id="RHEA:60372"/>
        <dbReference type="ChEBI" id="CHEBI:37721"/>
    </reaction>
</comment>
<dbReference type="CDD" id="cd00191">
    <property type="entry name" value="TY"/>
    <property type="match status" value="1"/>
</dbReference>
<dbReference type="PANTHER" id="PTHR23503">
    <property type="entry name" value="SOLUTE CARRIER FAMILY 2"/>
    <property type="match status" value="1"/>
</dbReference>
<organism evidence="26 27">
    <name type="scientific">Bagarius yarrelli</name>
    <name type="common">Goonch</name>
    <name type="synonym">Bagrus yarrelli</name>
    <dbReference type="NCBI Taxonomy" id="175774"/>
    <lineage>
        <taxon>Eukaryota</taxon>
        <taxon>Metazoa</taxon>
        <taxon>Chordata</taxon>
        <taxon>Craniata</taxon>
        <taxon>Vertebrata</taxon>
        <taxon>Euteleostomi</taxon>
        <taxon>Actinopterygii</taxon>
        <taxon>Neopterygii</taxon>
        <taxon>Teleostei</taxon>
        <taxon>Ostariophysi</taxon>
        <taxon>Siluriformes</taxon>
        <taxon>Sisoridae</taxon>
        <taxon>Sisorinae</taxon>
        <taxon>Bagarius</taxon>
    </lineage>
</organism>
<keyword evidence="18 22" id="KW-1015">Disulfide bond</keyword>
<gene>
    <name evidence="26" type="ORF">Baya_6179</name>
</gene>
<dbReference type="NCBIfam" id="TIGR00879">
    <property type="entry name" value="SP"/>
    <property type="match status" value="1"/>
</dbReference>
<comment type="similarity">
    <text evidence="5">Belongs to the major facilitator superfamily. Sugar transporter (TC 2.A.1.1) family. Glucose transporter subfamily.</text>
</comment>
<evidence type="ECO:0000256" key="16">
    <source>
        <dbReference type="ARBA" id="ARBA00022989"/>
    </source>
</evidence>
<evidence type="ECO:0000256" key="10">
    <source>
        <dbReference type="ARBA" id="ARBA00022597"/>
    </source>
</evidence>
<evidence type="ECO:0000256" key="13">
    <source>
        <dbReference type="ARBA" id="ARBA00022729"/>
    </source>
</evidence>
<dbReference type="InterPro" id="IPR020846">
    <property type="entry name" value="MFS_dom"/>
</dbReference>
<dbReference type="PROSITE" id="PS00018">
    <property type="entry name" value="EF_HAND_1"/>
    <property type="match status" value="2"/>
</dbReference>
<dbReference type="Gene3D" id="1.20.1250.20">
    <property type="entry name" value="MFS general substrate transporter like domains"/>
    <property type="match status" value="1"/>
</dbReference>
<evidence type="ECO:0000256" key="20">
    <source>
        <dbReference type="ARBA" id="ARBA00029961"/>
    </source>
</evidence>
<dbReference type="GO" id="GO:0055056">
    <property type="term" value="F:D-glucose transmembrane transporter activity"/>
    <property type="evidence" value="ECO:0007669"/>
    <property type="project" value="TreeGrafter"/>
</dbReference>
<evidence type="ECO:0000259" key="25">
    <source>
        <dbReference type="PROSITE" id="PS51162"/>
    </source>
</evidence>
<dbReference type="EMBL" id="VCAZ01000049">
    <property type="protein sequence ID" value="TSM77429.1"/>
    <property type="molecule type" value="Genomic_DNA"/>
</dbReference>
<dbReference type="Pfam" id="PF00086">
    <property type="entry name" value="Thyroglobulin_1"/>
    <property type="match status" value="1"/>
</dbReference>
<dbReference type="SUPFAM" id="SSF57610">
    <property type="entry name" value="Thyroglobulin type-1 domain"/>
    <property type="match status" value="1"/>
</dbReference>
<feature type="transmembrane region" description="Helical" evidence="23">
    <location>
        <begin position="546"/>
        <end position="565"/>
    </location>
</feature>
<dbReference type="InterPro" id="IPR003663">
    <property type="entry name" value="Sugar/inositol_transpt"/>
</dbReference>
<dbReference type="PRINTS" id="PR00171">
    <property type="entry name" value="SUGRTRNSPORT"/>
</dbReference>
<dbReference type="InterPro" id="IPR005828">
    <property type="entry name" value="MFS_sugar_transport-like"/>
</dbReference>
<evidence type="ECO:0000259" key="24">
    <source>
        <dbReference type="PROSITE" id="PS50850"/>
    </source>
</evidence>
<evidence type="ECO:0000256" key="7">
    <source>
        <dbReference type="ARBA" id="ARBA00022448"/>
    </source>
</evidence>
<evidence type="ECO:0000256" key="3">
    <source>
        <dbReference type="ARBA" id="ARBA00004613"/>
    </source>
</evidence>
<feature type="transmembrane region" description="Helical" evidence="23">
    <location>
        <begin position="307"/>
        <end position="327"/>
    </location>
</feature>
<keyword evidence="7" id="KW-0813">Transport</keyword>
<feature type="transmembrane region" description="Helical" evidence="23">
    <location>
        <begin position="577"/>
        <end position="597"/>
    </location>
</feature>
<feature type="domain" description="Major facilitator superfamily (MFS) profile" evidence="24">
    <location>
        <begin position="227"/>
        <end position="663"/>
    </location>
</feature>
<evidence type="ECO:0000256" key="19">
    <source>
        <dbReference type="ARBA" id="ARBA00023180"/>
    </source>
</evidence>
<feature type="transmembrane region" description="Helical" evidence="23">
    <location>
        <begin position="398"/>
        <end position="419"/>
    </location>
</feature>
<dbReference type="InterPro" id="IPR019577">
    <property type="entry name" value="SPARC/Testican_Ca-bd-dom"/>
</dbReference>
<dbReference type="GO" id="GO:0042383">
    <property type="term" value="C:sarcolemma"/>
    <property type="evidence" value="ECO:0007669"/>
    <property type="project" value="UniProtKB-SubCell"/>
</dbReference>
<sequence>MVVSFRFFLTLNPDDGSKPTPTMETHIIPDGEEIIAPTLREKQLPTNKQNISSIRKPEKLPSCDQERQSALEEARQNPREGIFVPDCGPHGLFKSVQCHQSTGYCWCVQVDTGRPIPGTSTRFTEPDPSHTLEERVVQWYFFHLDNNGSHDISKKELKPFKRFLKKKAKPRKCARKFTEYCDLNKDKAISLQELKGCLGVNKEGDYYWLINRKSLEWRQLTTTLLTSVVAAVFGSLQVGYHTGNVNSPAGIIEEFFNLTWKSRHNQPIPVHSLTFLWALTVSIKDFGALLGSLGVKNLADAYGRRNAILIANTLSIAGSFLMFLSKAAESFELLIVGRFIFGLFCGLVMSLNPLYIQAVSPINLRGAFATVNQVSFASGIFLGMVVSLDTVLGTKKYWAFMLSLPLIPAVIQCLILPFCPESPRYLFINCGKEAEAEAALNRLRGSPEKVTKEMDEMKEEASHSNARITIWEFFIKRCYRQPIILILVINLGSQLSGFNAIISYSTKIFTEAKYEEAKYLTLGVGAVNVAFTIVSLFLVENAGRRKLLLSGFLLVAFCNLLMTIIESLLDVRGLQVLLVFVLISAYELGPGPISWFIGAELFDQPVRPIAMAFTSMLNWGGKFLLALFFPTLLHVCGAYVYLLFMSMSLIAFIYTMLHLPETKGRALDDIAAEFRRAESIPLYNKTIFNTFT</sequence>
<dbReference type="GO" id="GO:0005509">
    <property type="term" value="F:calcium ion binding"/>
    <property type="evidence" value="ECO:0007669"/>
    <property type="project" value="InterPro"/>
</dbReference>
<comment type="caution">
    <text evidence="26">The sequence shown here is derived from an EMBL/GenBank/DDBJ whole genome shotgun (WGS) entry which is preliminary data.</text>
</comment>
<evidence type="ECO:0000313" key="27">
    <source>
        <dbReference type="Proteomes" id="UP000319801"/>
    </source>
</evidence>
<keyword evidence="10 26" id="KW-0762">Sugar transport</keyword>
<evidence type="ECO:0000256" key="11">
    <source>
        <dbReference type="ARBA" id="ARBA00022692"/>
    </source>
</evidence>
<dbReference type="Pfam" id="PF00083">
    <property type="entry name" value="Sugar_tr"/>
    <property type="match status" value="1"/>
</dbReference>
<keyword evidence="19" id="KW-0325">Glycoprotein</keyword>
<dbReference type="SUPFAM" id="SSF47473">
    <property type="entry name" value="EF-hand"/>
    <property type="match status" value="1"/>
</dbReference>
<reference evidence="26 27" key="1">
    <citation type="journal article" date="2019" name="Genome Biol. Evol.">
        <title>Whole-Genome Sequencing of the Giant Devil Catfish, Bagarius yarrelli.</title>
        <authorList>
            <person name="Jiang W."/>
            <person name="Lv Y."/>
            <person name="Cheng L."/>
            <person name="Yang K."/>
            <person name="Chao B."/>
            <person name="Wang X."/>
            <person name="Li Y."/>
            <person name="Pan X."/>
            <person name="You X."/>
            <person name="Zhang Y."/>
            <person name="Yang J."/>
            <person name="Li J."/>
            <person name="Zhang X."/>
            <person name="Liu S."/>
            <person name="Sun C."/>
            <person name="Yang J."/>
            <person name="Shi Q."/>
        </authorList>
    </citation>
    <scope>NUCLEOTIDE SEQUENCE [LARGE SCALE GENOMIC DNA]</scope>
    <source>
        <strain evidence="26">JWS20170419001</strain>
        <tissue evidence="26">Muscle</tissue>
    </source>
</reference>
<dbReference type="InterPro" id="IPR036857">
    <property type="entry name" value="Thyroglobulin_1_sf"/>
</dbReference>
<dbReference type="PROSITE" id="PS00216">
    <property type="entry name" value="SUGAR_TRANSPORT_1"/>
    <property type="match status" value="1"/>
</dbReference>
<evidence type="ECO:0000256" key="17">
    <source>
        <dbReference type="ARBA" id="ARBA00023136"/>
    </source>
</evidence>
<evidence type="ECO:0000256" key="8">
    <source>
        <dbReference type="ARBA" id="ARBA00022475"/>
    </source>
</evidence>
<keyword evidence="16 23" id="KW-1133">Transmembrane helix</keyword>
<dbReference type="InterPro" id="IPR005829">
    <property type="entry name" value="Sugar_transporter_CS"/>
</dbReference>
<evidence type="ECO:0000256" key="4">
    <source>
        <dbReference type="ARBA" id="ARBA00004651"/>
    </source>
</evidence>
<comment type="caution">
    <text evidence="22">Lacks conserved residue(s) required for the propagation of feature annotation.</text>
</comment>
<feature type="transmembrane region" description="Helical" evidence="23">
    <location>
        <begin position="275"/>
        <end position="295"/>
    </location>
</feature>
<dbReference type="FunFam" id="4.10.800.10:FF:000004">
    <property type="entry name" value="SPARC-related modular calcium-binding protein 1"/>
    <property type="match status" value="1"/>
</dbReference>
<dbReference type="FunFam" id="1.20.1250.20:FF:001511">
    <property type="entry name" value="Solute carrier family 2, facilitated glucose transporter member 5"/>
    <property type="match status" value="1"/>
</dbReference>
<keyword evidence="13" id="KW-0732">Signal</keyword>
<dbReference type="GO" id="GO:1990539">
    <property type="term" value="P:fructose import across plasma membrane"/>
    <property type="evidence" value="ECO:0007669"/>
    <property type="project" value="UniProtKB-ARBA"/>
</dbReference>
<evidence type="ECO:0000256" key="14">
    <source>
        <dbReference type="ARBA" id="ARBA00022737"/>
    </source>
</evidence>
<proteinExistence type="inferred from homology"/>
<accession>A0A556U575</accession>
<evidence type="ECO:0000256" key="6">
    <source>
        <dbReference type="ARBA" id="ARBA00015973"/>
    </source>
</evidence>
<keyword evidence="9" id="KW-0964">Secreted</keyword>
<dbReference type="InterPro" id="IPR000716">
    <property type="entry name" value="Thyroglobulin_1"/>
</dbReference>
<dbReference type="Proteomes" id="UP000319801">
    <property type="component" value="Unassembled WGS sequence"/>
</dbReference>
<evidence type="ECO:0000256" key="12">
    <source>
        <dbReference type="ARBA" id="ARBA00022723"/>
    </source>
</evidence>
<evidence type="ECO:0000256" key="23">
    <source>
        <dbReference type="SAM" id="Phobius"/>
    </source>
</evidence>
<dbReference type="GO" id="GO:0005576">
    <property type="term" value="C:extracellular region"/>
    <property type="evidence" value="ECO:0007669"/>
    <property type="project" value="UniProtKB-SubCell"/>
</dbReference>
<evidence type="ECO:0000256" key="1">
    <source>
        <dbReference type="ARBA" id="ARBA00000590"/>
    </source>
</evidence>
<dbReference type="Gene3D" id="1.10.238.10">
    <property type="entry name" value="EF-hand"/>
    <property type="match status" value="1"/>
</dbReference>
<dbReference type="InterPro" id="IPR045263">
    <property type="entry name" value="GLUT"/>
</dbReference>
<dbReference type="Gene3D" id="4.10.800.10">
    <property type="entry name" value="Thyroglobulin type-1"/>
    <property type="match status" value="1"/>
</dbReference>
<dbReference type="GO" id="GO:0005353">
    <property type="term" value="F:fructose transmembrane transporter activity"/>
    <property type="evidence" value="ECO:0007669"/>
    <property type="project" value="UniProtKB-ARBA"/>
</dbReference>
<keyword evidence="27" id="KW-1185">Reference proteome</keyword>
<keyword evidence="12" id="KW-0479">Metal-binding</keyword>
<evidence type="ECO:0000256" key="15">
    <source>
        <dbReference type="ARBA" id="ARBA00022837"/>
    </source>
</evidence>
<comment type="subcellular location">
    <subcellularLocation>
        <location evidence="2">Cell membrane</location>
        <location evidence="2">Sarcolemma</location>
    </subcellularLocation>
    <subcellularLocation>
        <location evidence="4">Cell membrane</location>
        <topology evidence="4">Multi-pass membrane protein</topology>
    </subcellularLocation>
    <subcellularLocation>
        <location evidence="3">Secreted</location>
    </subcellularLocation>
</comment>
<feature type="transmembrane region" description="Helical" evidence="23">
    <location>
        <begin position="367"/>
        <end position="386"/>
    </location>
</feature>
<dbReference type="InterPro" id="IPR018247">
    <property type="entry name" value="EF_Hand_1_Ca_BS"/>
</dbReference>
<dbReference type="Pfam" id="PF10591">
    <property type="entry name" value="SPARC_Ca_bdg"/>
    <property type="match status" value="1"/>
</dbReference>
<evidence type="ECO:0000256" key="2">
    <source>
        <dbReference type="ARBA" id="ARBA00004135"/>
    </source>
</evidence>
<dbReference type="PROSITE" id="PS50850">
    <property type="entry name" value="MFS"/>
    <property type="match status" value="1"/>
</dbReference>
<evidence type="ECO:0000256" key="5">
    <source>
        <dbReference type="ARBA" id="ARBA00007004"/>
    </source>
</evidence>
<dbReference type="InterPro" id="IPR036259">
    <property type="entry name" value="MFS_trans_sf"/>
</dbReference>
<dbReference type="PROSITE" id="PS00484">
    <property type="entry name" value="THYROGLOBULIN_1_1"/>
    <property type="match status" value="1"/>
</dbReference>
<evidence type="ECO:0000256" key="21">
    <source>
        <dbReference type="ARBA" id="ARBA00031099"/>
    </source>
</evidence>
<dbReference type="GO" id="GO:0070837">
    <property type="term" value="P:dehydroascorbic acid transport"/>
    <property type="evidence" value="ECO:0007669"/>
    <property type="project" value="TreeGrafter"/>
</dbReference>
<dbReference type="OrthoDB" id="4540492at2759"/>
<name>A0A556U575_BAGYA</name>
<feature type="domain" description="Thyroglobulin type-1" evidence="25">
    <location>
        <begin position="60"/>
        <end position="130"/>
    </location>
</feature>
<evidence type="ECO:0000256" key="18">
    <source>
        <dbReference type="ARBA" id="ARBA00023157"/>
    </source>
</evidence>
<feature type="transmembrane region" description="Helical" evidence="23">
    <location>
        <begin position="609"/>
        <end position="632"/>
    </location>
</feature>
<protein>
    <recommendedName>
        <fullName evidence="6">Solute carrier family 2, facilitated glucose transporter member 5</fullName>
    </recommendedName>
    <alternativeName>
        <fullName evidence="21">Fructose transporter</fullName>
    </alternativeName>
    <alternativeName>
        <fullName evidence="20">Glucose transporter type 5, small intestine</fullName>
    </alternativeName>
</protein>